<evidence type="ECO:0000313" key="1">
    <source>
        <dbReference type="EMBL" id="KAJ0978419.1"/>
    </source>
</evidence>
<organism evidence="1 2">
    <name type="scientific">Dioscorea zingiberensis</name>
    <dbReference type="NCBI Taxonomy" id="325984"/>
    <lineage>
        <taxon>Eukaryota</taxon>
        <taxon>Viridiplantae</taxon>
        <taxon>Streptophyta</taxon>
        <taxon>Embryophyta</taxon>
        <taxon>Tracheophyta</taxon>
        <taxon>Spermatophyta</taxon>
        <taxon>Magnoliopsida</taxon>
        <taxon>Liliopsida</taxon>
        <taxon>Dioscoreales</taxon>
        <taxon>Dioscoreaceae</taxon>
        <taxon>Dioscorea</taxon>
    </lineage>
</organism>
<keyword evidence="2" id="KW-1185">Reference proteome</keyword>
<comment type="caution">
    <text evidence="1">The sequence shown here is derived from an EMBL/GenBank/DDBJ whole genome shotgun (WGS) entry which is preliminary data.</text>
</comment>
<protein>
    <submittedName>
        <fullName evidence="1">Uncharacterized protein</fullName>
    </submittedName>
</protein>
<accession>A0A9D5CT38</accession>
<reference evidence="1" key="2">
    <citation type="journal article" date="2022" name="Hortic Res">
        <title>The genome of Dioscorea zingiberensis sheds light on the biosynthesis, origin and evolution of the medicinally important diosgenin saponins.</title>
        <authorList>
            <person name="Li Y."/>
            <person name="Tan C."/>
            <person name="Li Z."/>
            <person name="Guo J."/>
            <person name="Li S."/>
            <person name="Chen X."/>
            <person name="Wang C."/>
            <person name="Dai X."/>
            <person name="Yang H."/>
            <person name="Song W."/>
            <person name="Hou L."/>
            <person name="Xu J."/>
            <person name="Tong Z."/>
            <person name="Xu A."/>
            <person name="Yuan X."/>
            <person name="Wang W."/>
            <person name="Yang Q."/>
            <person name="Chen L."/>
            <person name="Sun Z."/>
            <person name="Wang K."/>
            <person name="Pan B."/>
            <person name="Chen J."/>
            <person name="Bao Y."/>
            <person name="Liu F."/>
            <person name="Qi X."/>
            <person name="Gang D.R."/>
            <person name="Wen J."/>
            <person name="Li J."/>
        </authorList>
    </citation>
    <scope>NUCLEOTIDE SEQUENCE</scope>
    <source>
        <strain evidence="1">Dzin_1.0</strain>
    </source>
</reference>
<dbReference type="EMBL" id="JAGGNH010000003">
    <property type="protein sequence ID" value="KAJ0978419.1"/>
    <property type="molecule type" value="Genomic_DNA"/>
</dbReference>
<proteinExistence type="predicted"/>
<gene>
    <name evidence="1" type="ORF">J5N97_013893</name>
</gene>
<evidence type="ECO:0000313" key="2">
    <source>
        <dbReference type="Proteomes" id="UP001085076"/>
    </source>
</evidence>
<dbReference type="OrthoDB" id="10607635at2759"/>
<name>A0A9D5CT38_9LILI</name>
<sequence>MNLRLAHMGARYDGANRISLPRRRDQVDGDTNWDNVSHMVGAITTVDDTEMDAGEHDVWLSIITSEHPKWRGATNTTSIEVFRLIVSDPDSILDKLTREVKEVGTDGQEVTKVVLALTLEVKDALVKNIRRRMTPRPRRLSGTLR</sequence>
<dbReference type="AlphaFoldDB" id="A0A9D5CT38"/>
<reference evidence="1" key="1">
    <citation type="submission" date="2021-03" db="EMBL/GenBank/DDBJ databases">
        <authorList>
            <person name="Li Z."/>
            <person name="Yang C."/>
        </authorList>
    </citation>
    <scope>NUCLEOTIDE SEQUENCE</scope>
    <source>
        <strain evidence="1">Dzin_1.0</strain>
        <tissue evidence="1">Leaf</tissue>
    </source>
</reference>
<dbReference type="Proteomes" id="UP001085076">
    <property type="component" value="Miscellaneous, Linkage group lg03"/>
</dbReference>